<comment type="function">
    <text evidence="9">Catalyzes the oxidation of 5,10-methylenetetrahydrofolate to 5,10-methenyltetrahydrofolate and then the hydrolysis of 5,10-methenyltetrahydrofolate to 10-formyltetrahydrofolate.</text>
</comment>
<dbReference type="InterPro" id="IPR046346">
    <property type="entry name" value="Aminoacid_DH-like_N_sf"/>
</dbReference>
<comment type="pathway">
    <text evidence="1 9">One-carbon metabolism; tetrahydrofolate interconversion.</text>
</comment>
<evidence type="ECO:0000313" key="13">
    <source>
        <dbReference type="Proteomes" id="UP001064971"/>
    </source>
</evidence>
<comment type="subunit">
    <text evidence="9">Homodimer.</text>
</comment>
<evidence type="ECO:0000256" key="9">
    <source>
        <dbReference type="HAMAP-Rule" id="MF_01576"/>
    </source>
</evidence>
<dbReference type="InterPro" id="IPR020631">
    <property type="entry name" value="THF_DH/CycHdrlase_NAD-bd_dom"/>
</dbReference>
<dbReference type="EMBL" id="AP026560">
    <property type="protein sequence ID" value="BDP41128.1"/>
    <property type="molecule type" value="Genomic_DNA"/>
</dbReference>
<dbReference type="PRINTS" id="PR00085">
    <property type="entry name" value="THFDHDRGNASE"/>
</dbReference>
<evidence type="ECO:0000256" key="1">
    <source>
        <dbReference type="ARBA" id="ARBA00004777"/>
    </source>
</evidence>
<dbReference type="InterPro" id="IPR036291">
    <property type="entry name" value="NAD(P)-bd_dom_sf"/>
</dbReference>
<dbReference type="Pfam" id="PF00763">
    <property type="entry name" value="THF_DHG_CYH"/>
    <property type="match status" value="1"/>
</dbReference>
<dbReference type="SUPFAM" id="SSF53223">
    <property type="entry name" value="Aminoacid dehydrogenase-like, N-terminal domain"/>
    <property type="match status" value="1"/>
</dbReference>
<dbReference type="Pfam" id="PF02882">
    <property type="entry name" value="THF_DHG_CYH_C"/>
    <property type="match status" value="1"/>
</dbReference>
<dbReference type="CDD" id="cd01080">
    <property type="entry name" value="NAD_bind_m-THF_DH_Cyclohyd"/>
    <property type="match status" value="1"/>
</dbReference>
<dbReference type="PANTHER" id="PTHR48099:SF5">
    <property type="entry name" value="C-1-TETRAHYDROFOLATE SYNTHASE, CYTOPLASMIC"/>
    <property type="match status" value="1"/>
</dbReference>
<evidence type="ECO:0000259" key="10">
    <source>
        <dbReference type="Pfam" id="PF00763"/>
    </source>
</evidence>
<name>A0ABM8ABX7_9DEIO</name>
<evidence type="ECO:0000259" key="11">
    <source>
        <dbReference type="Pfam" id="PF02882"/>
    </source>
</evidence>
<evidence type="ECO:0000313" key="12">
    <source>
        <dbReference type="EMBL" id="BDP41128.1"/>
    </source>
</evidence>
<comment type="similarity">
    <text evidence="9">Belongs to the tetrahydrofolate dehydrogenase/cyclohydrolase family.</text>
</comment>
<dbReference type="EC" id="1.5.1.5" evidence="9"/>
<dbReference type="SUPFAM" id="SSF51735">
    <property type="entry name" value="NAD(P)-binding Rossmann-fold domains"/>
    <property type="match status" value="1"/>
</dbReference>
<keyword evidence="4 9" id="KW-0378">Hydrolase</keyword>
<protein>
    <recommendedName>
        <fullName evidence="9">Bifunctional protein FolD</fullName>
    </recommendedName>
    <domain>
        <recommendedName>
            <fullName evidence="9">Methylenetetrahydrofolate dehydrogenase</fullName>
            <ecNumber evidence="9">1.5.1.5</ecNumber>
        </recommendedName>
    </domain>
    <domain>
        <recommendedName>
            <fullName evidence="9">Methenyltetrahydrofolate cyclohydrolase</fullName>
            <ecNumber evidence="9">3.5.4.9</ecNumber>
        </recommendedName>
    </domain>
</protein>
<evidence type="ECO:0000256" key="3">
    <source>
        <dbReference type="ARBA" id="ARBA00022755"/>
    </source>
</evidence>
<dbReference type="Proteomes" id="UP001064971">
    <property type="component" value="Chromosome"/>
</dbReference>
<evidence type="ECO:0000256" key="2">
    <source>
        <dbReference type="ARBA" id="ARBA00022563"/>
    </source>
</evidence>
<keyword evidence="2 9" id="KW-0554">One-carbon metabolism</keyword>
<keyword evidence="6 9" id="KW-0560">Oxidoreductase</keyword>
<feature type="binding site" evidence="9">
    <location>
        <begin position="168"/>
        <end position="170"/>
    </location>
    <ligand>
        <name>NADP(+)</name>
        <dbReference type="ChEBI" id="CHEBI:58349"/>
    </ligand>
</feature>
<dbReference type="Gene3D" id="3.40.50.720">
    <property type="entry name" value="NAD(P)-binding Rossmann-like Domain"/>
    <property type="match status" value="1"/>
</dbReference>
<comment type="caution">
    <text evidence="9">Lacks conserved residue(s) required for the propagation of feature annotation.</text>
</comment>
<feature type="binding site" evidence="9">
    <location>
        <position position="234"/>
    </location>
    <ligand>
        <name>NADP(+)</name>
        <dbReference type="ChEBI" id="CHEBI:58349"/>
    </ligand>
</feature>
<dbReference type="HAMAP" id="MF_01576">
    <property type="entry name" value="THF_DHG_CYH"/>
    <property type="match status" value="1"/>
</dbReference>
<organism evidence="12 13">
    <name type="scientific">Deinococcus aetherius</name>
    <dbReference type="NCBI Taxonomy" id="200252"/>
    <lineage>
        <taxon>Bacteria</taxon>
        <taxon>Thermotogati</taxon>
        <taxon>Deinococcota</taxon>
        <taxon>Deinococci</taxon>
        <taxon>Deinococcales</taxon>
        <taxon>Deinococcaceae</taxon>
        <taxon>Deinococcus</taxon>
    </lineage>
</organism>
<keyword evidence="7 9" id="KW-0486">Methionine biosynthesis</keyword>
<feature type="domain" description="Tetrahydrofolate dehydrogenase/cyclohydrolase NAD(P)-binding" evidence="11">
    <location>
        <begin position="141"/>
        <end position="277"/>
    </location>
</feature>
<comment type="catalytic activity">
    <reaction evidence="9">
        <text>(6R)-5,10-methylene-5,6,7,8-tetrahydrofolate + NADP(+) = (6R)-5,10-methenyltetrahydrofolate + NADPH</text>
        <dbReference type="Rhea" id="RHEA:22812"/>
        <dbReference type="ChEBI" id="CHEBI:15636"/>
        <dbReference type="ChEBI" id="CHEBI:57455"/>
        <dbReference type="ChEBI" id="CHEBI:57783"/>
        <dbReference type="ChEBI" id="CHEBI:58349"/>
        <dbReference type="EC" id="1.5.1.5"/>
    </reaction>
</comment>
<evidence type="ECO:0000256" key="4">
    <source>
        <dbReference type="ARBA" id="ARBA00022801"/>
    </source>
</evidence>
<feature type="domain" description="Tetrahydrofolate dehydrogenase/cyclohydrolase catalytic" evidence="10">
    <location>
        <begin position="10"/>
        <end position="120"/>
    </location>
</feature>
<dbReference type="InterPro" id="IPR000672">
    <property type="entry name" value="THF_DH/CycHdrlase"/>
</dbReference>
<keyword evidence="9" id="KW-0368">Histidine biosynthesis</keyword>
<evidence type="ECO:0000256" key="8">
    <source>
        <dbReference type="ARBA" id="ARBA00023268"/>
    </source>
</evidence>
<dbReference type="Gene3D" id="3.40.50.10860">
    <property type="entry name" value="Leucine Dehydrogenase, chain A, domain 1"/>
    <property type="match status" value="1"/>
</dbReference>
<keyword evidence="5 9" id="KW-0521">NADP</keyword>
<dbReference type="InterPro" id="IPR020630">
    <property type="entry name" value="THF_DH/CycHdrlase_cat_dom"/>
</dbReference>
<dbReference type="RefSeq" id="WP_264776911.1">
    <property type="nucleotide sequence ID" value="NZ_AP026560.1"/>
</dbReference>
<proteinExistence type="inferred from homology"/>
<comment type="catalytic activity">
    <reaction evidence="9">
        <text>(6R)-5,10-methenyltetrahydrofolate + H2O = (6R)-10-formyltetrahydrofolate + H(+)</text>
        <dbReference type="Rhea" id="RHEA:23700"/>
        <dbReference type="ChEBI" id="CHEBI:15377"/>
        <dbReference type="ChEBI" id="CHEBI:15378"/>
        <dbReference type="ChEBI" id="CHEBI:57455"/>
        <dbReference type="ChEBI" id="CHEBI:195366"/>
        <dbReference type="EC" id="3.5.4.9"/>
    </reaction>
</comment>
<keyword evidence="13" id="KW-1185">Reference proteome</keyword>
<accession>A0ABM8ABX7</accession>
<dbReference type="EC" id="3.5.4.9" evidence="9"/>
<sequence>MTEPRPRPLLGKPLADRVTRGVQAALAGWDSQPGLVSVLASEDPASRVYVESKARRAGRLGVRFLVRDLGPETAQEELHAVLRDLSADPKVHGIVLELPLAPHLDSDAALLHLAPRKDVEGLTPANLALVAAGREPEALLPPTPRSVRFLLREALGDDLRGRRVALIGPGRTVGRPLIFMLNNRGVTVTVCNEHTRDLAEVLAPQDAVVVAVGRAGLLRPEHVWPHHIVIDAGINVTPGGVVGDALPDLPVRAQTPVPGGVGPLTSALMYQNLVRAVRLGRGEPVE</sequence>
<evidence type="ECO:0000256" key="5">
    <source>
        <dbReference type="ARBA" id="ARBA00022857"/>
    </source>
</evidence>
<evidence type="ECO:0000256" key="6">
    <source>
        <dbReference type="ARBA" id="ARBA00023002"/>
    </source>
</evidence>
<dbReference type="PANTHER" id="PTHR48099">
    <property type="entry name" value="C-1-TETRAHYDROFOLATE SYNTHASE, CYTOPLASMIC-RELATED"/>
    <property type="match status" value="1"/>
</dbReference>
<keyword evidence="9" id="KW-0028">Amino-acid biosynthesis</keyword>
<reference evidence="12" key="1">
    <citation type="submission" date="2022-07" db="EMBL/GenBank/DDBJ databases">
        <title>Complete Genome Sequence of the Radioresistant Bacterium Deinococcus aetherius ST0316, Isolated from the Air Dust collected in Lower Stratosphere above Japan.</title>
        <authorList>
            <person name="Satoh K."/>
            <person name="Hagiwara K."/>
            <person name="Katsumata K."/>
            <person name="Kubo A."/>
            <person name="Yokobori S."/>
            <person name="Yamagishi A."/>
            <person name="Oono Y."/>
            <person name="Narumi I."/>
        </authorList>
    </citation>
    <scope>NUCLEOTIDE SEQUENCE</scope>
    <source>
        <strain evidence="12">ST0316</strain>
    </source>
</reference>
<keyword evidence="8 9" id="KW-0511">Multifunctional enzyme</keyword>
<keyword evidence="3 9" id="KW-0658">Purine biosynthesis</keyword>
<evidence type="ECO:0000256" key="7">
    <source>
        <dbReference type="ARBA" id="ARBA00023167"/>
    </source>
</evidence>
<gene>
    <name evidence="12" type="primary">folD_1</name>
    <name evidence="9" type="synonym">folD</name>
    <name evidence="12" type="ORF">DAETH_10970</name>
</gene>